<evidence type="ECO:0000256" key="1">
    <source>
        <dbReference type="SAM" id="MobiDB-lite"/>
    </source>
</evidence>
<dbReference type="RefSeq" id="WP_340266278.1">
    <property type="nucleotide sequence ID" value="NZ_JBBEOG010000001.1"/>
</dbReference>
<sequence>MPARDPRPGRGYRYGAWRGGADPLAPPVDVRAAVDELGERIMQGEGAAEALRSLLRDGFRDGREQRAGLDRLRAEAARRRAELARRSNAEGALTRAQARLDQALAAERAELQARDDDDARFAEARLDSLPRSTSRAVAELSDYEWASAEAEQLYRQVLDELREEVLDHQFRGMSQALRQMAEGGGDAAAQEALRAMLRDLDDLLAAHARGEDTTEQFERFMAEHGDLVPGNPRNTEELVDELARRAAASQALLDQLSPQQRAELSSLMEQALGRDPGLAEAMASLGNRLAELRPDLAGPRTPLRGQGESGYGEAAGALAEIADLDDLLDSLGQRHPGATLDDVDVDQVERALGRTAAEDVQALRELERALRDQGWLTGPAHEARLSPKAMRRLGQSALRAVADRLTGGAAGEHEDTRAGSAGEPTGAWREWRFGDEQPLDVVRTVTNAVLRTASEAPGEDVARDGVARGGAVRLAPVDMAVVETEDRTRAAVALCVDLSFSMVSEGRWAPMKRTALALGHLVETRFARDALQVIGFDRYAREMTTTELAHVEPAYVQGTNLAHALSLARRHVGRHPDATPVVLVVTDGEPTAHLETWADGTGGVQSEAVFSWPPLPETVEATVREVDALTRMRVPIDTVMLGDDPGLVRFVDAIARRNGGRVLSADPDRLGGAVVASYVRARGRR</sequence>
<dbReference type="Gene3D" id="3.40.50.410">
    <property type="entry name" value="von Willebrand factor, type A domain"/>
    <property type="match status" value="1"/>
</dbReference>
<evidence type="ECO:0000313" key="4">
    <source>
        <dbReference type="Proteomes" id="UP001596122"/>
    </source>
</evidence>
<feature type="region of interest" description="Disordered" evidence="1">
    <location>
        <begin position="1"/>
        <end position="25"/>
    </location>
</feature>
<evidence type="ECO:0000259" key="2">
    <source>
        <dbReference type="SMART" id="SM00327"/>
    </source>
</evidence>
<dbReference type="InterPro" id="IPR002035">
    <property type="entry name" value="VWF_A"/>
</dbReference>
<feature type="region of interest" description="Disordered" evidence="1">
    <location>
        <begin position="407"/>
        <end position="426"/>
    </location>
</feature>
<dbReference type="CDD" id="cd00198">
    <property type="entry name" value="vWFA"/>
    <property type="match status" value="1"/>
</dbReference>
<proteinExistence type="predicted"/>
<dbReference type="EMBL" id="JBHSLD010000001">
    <property type="protein sequence ID" value="MFC5379488.1"/>
    <property type="molecule type" value="Genomic_DNA"/>
</dbReference>
<reference evidence="4" key="1">
    <citation type="journal article" date="2019" name="Int. J. Syst. Evol. Microbiol.">
        <title>The Global Catalogue of Microorganisms (GCM) 10K type strain sequencing project: providing services to taxonomists for standard genome sequencing and annotation.</title>
        <authorList>
            <consortium name="The Broad Institute Genomics Platform"/>
            <consortium name="The Broad Institute Genome Sequencing Center for Infectious Disease"/>
            <person name="Wu L."/>
            <person name="Ma J."/>
        </authorList>
    </citation>
    <scope>NUCLEOTIDE SEQUENCE [LARGE SCALE GENOMIC DNA]</scope>
    <source>
        <strain evidence="4">CCUG 43114</strain>
    </source>
</reference>
<keyword evidence="4" id="KW-1185">Reference proteome</keyword>
<protein>
    <recommendedName>
        <fullName evidence="2">VWFA domain-containing protein</fullName>
    </recommendedName>
</protein>
<comment type="caution">
    <text evidence="3">The sequence shown here is derived from an EMBL/GenBank/DDBJ whole genome shotgun (WGS) entry which is preliminary data.</text>
</comment>
<gene>
    <name evidence="3" type="ORF">ACFPJ6_01660</name>
</gene>
<organism evidence="3 4">
    <name type="scientific">Aquipuribacter nitratireducens</name>
    <dbReference type="NCBI Taxonomy" id="650104"/>
    <lineage>
        <taxon>Bacteria</taxon>
        <taxon>Bacillati</taxon>
        <taxon>Actinomycetota</taxon>
        <taxon>Actinomycetes</taxon>
        <taxon>Micrococcales</taxon>
        <taxon>Intrasporangiaceae</taxon>
        <taxon>Aquipuribacter</taxon>
    </lineage>
</organism>
<feature type="domain" description="VWFA" evidence="2">
    <location>
        <begin position="489"/>
        <end position="680"/>
    </location>
</feature>
<accession>A0ABW0GJ37</accession>
<dbReference type="Proteomes" id="UP001596122">
    <property type="component" value="Unassembled WGS sequence"/>
</dbReference>
<name>A0ABW0GJ37_9MICO</name>
<dbReference type="InterPro" id="IPR036465">
    <property type="entry name" value="vWFA_dom_sf"/>
</dbReference>
<dbReference type="SMART" id="SM00327">
    <property type="entry name" value="VWA"/>
    <property type="match status" value="1"/>
</dbReference>
<dbReference type="SUPFAM" id="SSF53300">
    <property type="entry name" value="vWA-like"/>
    <property type="match status" value="1"/>
</dbReference>
<evidence type="ECO:0000313" key="3">
    <source>
        <dbReference type="EMBL" id="MFC5379488.1"/>
    </source>
</evidence>
<feature type="compositionally biased region" description="Low complexity" evidence="1">
    <location>
        <begin position="9"/>
        <end position="22"/>
    </location>
</feature>